<dbReference type="EMBL" id="JBHTLS010000135">
    <property type="protein sequence ID" value="MFD1107139.1"/>
    <property type="molecule type" value="Genomic_DNA"/>
</dbReference>
<evidence type="ECO:0000313" key="3">
    <source>
        <dbReference type="Proteomes" id="UP001597203"/>
    </source>
</evidence>
<proteinExistence type="predicted"/>
<feature type="chain" id="PRO_5047344216" evidence="1">
    <location>
        <begin position="29"/>
        <end position="221"/>
    </location>
</feature>
<comment type="caution">
    <text evidence="2">The sequence shown here is derived from an EMBL/GenBank/DDBJ whole genome shotgun (WGS) entry which is preliminary data.</text>
</comment>
<evidence type="ECO:0000256" key="1">
    <source>
        <dbReference type="SAM" id="SignalP"/>
    </source>
</evidence>
<evidence type="ECO:0000313" key="2">
    <source>
        <dbReference type="EMBL" id="MFD1107139.1"/>
    </source>
</evidence>
<feature type="signal peptide" evidence="1">
    <location>
        <begin position="1"/>
        <end position="28"/>
    </location>
</feature>
<name>A0ABW3P7G4_9SPHN</name>
<protein>
    <submittedName>
        <fullName evidence="2">CpaD family pilus assembly protein</fullName>
    </submittedName>
</protein>
<sequence length="221" mass="23097">MIRHTPARLSLKALGILTLATLPMLVQAAPPRENRSLDSVHQPVVSQSAYTFDVQPGASGGLSAAEALRLNDWFVSIGLGYGDDVAIVTEGGYYSPAVRDDVAAVVARHGLLVSEDSSAVAGPAPAGSLRLIVRRSTARVPGCPDWRSKQETNMSLPTSSNFGCGVNSNWAAMVANPEVLVRGQGTDSDLRTATSNRAISAYRDKAPTGAGDLKQINAGGQ</sequence>
<dbReference type="RefSeq" id="WP_380914462.1">
    <property type="nucleotide sequence ID" value="NZ_JBHTLS010000135.1"/>
</dbReference>
<keyword evidence="1" id="KW-0732">Signal</keyword>
<reference evidence="3" key="1">
    <citation type="journal article" date="2019" name="Int. J. Syst. Evol. Microbiol.">
        <title>The Global Catalogue of Microorganisms (GCM) 10K type strain sequencing project: providing services to taxonomists for standard genome sequencing and annotation.</title>
        <authorList>
            <consortium name="The Broad Institute Genomics Platform"/>
            <consortium name="The Broad Institute Genome Sequencing Center for Infectious Disease"/>
            <person name="Wu L."/>
            <person name="Ma J."/>
        </authorList>
    </citation>
    <scope>NUCLEOTIDE SEQUENCE [LARGE SCALE GENOMIC DNA]</scope>
    <source>
        <strain evidence="3">CCUG 54329</strain>
    </source>
</reference>
<dbReference type="Proteomes" id="UP001597203">
    <property type="component" value="Unassembled WGS sequence"/>
</dbReference>
<organism evidence="2 3">
    <name type="scientific">Sphingobium olei</name>
    <dbReference type="NCBI Taxonomy" id="420955"/>
    <lineage>
        <taxon>Bacteria</taxon>
        <taxon>Pseudomonadati</taxon>
        <taxon>Pseudomonadota</taxon>
        <taxon>Alphaproteobacteria</taxon>
        <taxon>Sphingomonadales</taxon>
        <taxon>Sphingomonadaceae</taxon>
        <taxon>Sphingobium</taxon>
    </lineage>
</organism>
<accession>A0ABW3P7G4</accession>
<dbReference type="Pfam" id="PF09476">
    <property type="entry name" value="Pilus_CpaD"/>
    <property type="match status" value="1"/>
</dbReference>
<dbReference type="InterPro" id="IPR019027">
    <property type="entry name" value="Pilus_biogenesis_CpaD-related"/>
</dbReference>
<gene>
    <name evidence="2" type="ORF">ACFQ24_19920</name>
</gene>
<keyword evidence="3" id="KW-1185">Reference proteome</keyword>